<proteinExistence type="predicted"/>
<protein>
    <submittedName>
        <fullName evidence="1">Uncharacterized protein</fullName>
    </submittedName>
</protein>
<evidence type="ECO:0000313" key="1">
    <source>
        <dbReference type="EMBL" id="GFO31410.1"/>
    </source>
</evidence>
<dbReference type="EMBL" id="BLXT01006392">
    <property type="protein sequence ID" value="GFO31410.1"/>
    <property type="molecule type" value="Genomic_DNA"/>
</dbReference>
<reference evidence="1 2" key="1">
    <citation type="journal article" date="2021" name="Elife">
        <title>Chloroplast acquisition without the gene transfer in kleptoplastic sea slugs, Plakobranchus ocellatus.</title>
        <authorList>
            <person name="Maeda T."/>
            <person name="Takahashi S."/>
            <person name="Yoshida T."/>
            <person name="Shimamura S."/>
            <person name="Takaki Y."/>
            <person name="Nagai Y."/>
            <person name="Toyoda A."/>
            <person name="Suzuki Y."/>
            <person name="Arimoto A."/>
            <person name="Ishii H."/>
            <person name="Satoh N."/>
            <person name="Nishiyama T."/>
            <person name="Hasebe M."/>
            <person name="Maruyama T."/>
            <person name="Minagawa J."/>
            <person name="Obokata J."/>
            <person name="Shigenobu S."/>
        </authorList>
    </citation>
    <scope>NUCLEOTIDE SEQUENCE [LARGE SCALE GENOMIC DNA]</scope>
</reference>
<name>A0AAV4CIJ2_9GAST</name>
<organism evidence="1 2">
    <name type="scientific">Plakobranchus ocellatus</name>
    <dbReference type="NCBI Taxonomy" id="259542"/>
    <lineage>
        <taxon>Eukaryota</taxon>
        <taxon>Metazoa</taxon>
        <taxon>Spiralia</taxon>
        <taxon>Lophotrochozoa</taxon>
        <taxon>Mollusca</taxon>
        <taxon>Gastropoda</taxon>
        <taxon>Heterobranchia</taxon>
        <taxon>Euthyneura</taxon>
        <taxon>Panpulmonata</taxon>
        <taxon>Sacoglossa</taxon>
        <taxon>Placobranchoidea</taxon>
        <taxon>Plakobranchidae</taxon>
        <taxon>Plakobranchus</taxon>
    </lineage>
</organism>
<dbReference type="AlphaFoldDB" id="A0AAV4CIJ2"/>
<accession>A0AAV4CIJ2</accession>
<evidence type="ECO:0000313" key="2">
    <source>
        <dbReference type="Proteomes" id="UP000735302"/>
    </source>
</evidence>
<comment type="caution">
    <text evidence="1">The sequence shown here is derived from an EMBL/GenBank/DDBJ whole genome shotgun (WGS) entry which is preliminary data.</text>
</comment>
<keyword evidence="2" id="KW-1185">Reference proteome</keyword>
<gene>
    <name evidence="1" type="ORF">PoB_005791500</name>
</gene>
<dbReference type="Proteomes" id="UP000735302">
    <property type="component" value="Unassembled WGS sequence"/>
</dbReference>
<sequence>MCHATATFPRHNVSDLCTGPSSVSLNLVLTPCSMRNNKDSKRQSILRSSKSSKTNANQTSSLYLYIHYKAVYVGLGNPYIRRLTQAKALALGLISS</sequence>